<evidence type="ECO:0000256" key="6">
    <source>
        <dbReference type="SAM" id="MobiDB-lite"/>
    </source>
</evidence>
<comment type="caution">
    <text evidence="8">The sequence shown here is derived from an EMBL/GenBank/DDBJ whole genome shotgun (WGS) entry which is preliminary data.</text>
</comment>
<keyword evidence="2" id="KW-0236">DNA replication inhibitor</keyword>
<evidence type="ECO:0000256" key="4">
    <source>
        <dbReference type="ARBA" id="ARBA00023306"/>
    </source>
</evidence>
<feature type="compositionally biased region" description="Basic and acidic residues" evidence="6">
    <location>
        <begin position="993"/>
        <end position="1006"/>
    </location>
</feature>
<protein>
    <recommendedName>
        <fullName evidence="7">Timeless N-terminal domain-containing protein</fullName>
    </recommendedName>
</protein>
<gene>
    <name evidence="8" type="ORF">CROQUDRAFT_130388</name>
</gene>
<dbReference type="OrthoDB" id="310853at2759"/>
<dbReference type="PANTHER" id="PTHR22940">
    <property type="entry name" value="TIMEOUT/TIMELESS-2"/>
    <property type="match status" value="1"/>
</dbReference>
<comment type="subcellular location">
    <subcellularLocation>
        <location evidence="1">Nucleus</location>
    </subcellularLocation>
</comment>
<dbReference type="GO" id="GO:0031298">
    <property type="term" value="C:replication fork protection complex"/>
    <property type="evidence" value="ECO:0007669"/>
    <property type="project" value="TreeGrafter"/>
</dbReference>
<feature type="coiled-coil region" evidence="5">
    <location>
        <begin position="316"/>
        <end position="343"/>
    </location>
</feature>
<feature type="compositionally biased region" description="Acidic residues" evidence="6">
    <location>
        <begin position="1204"/>
        <end position="1214"/>
    </location>
</feature>
<accession>A0A9P6NPJ3</accession>
<dbReference type="AlphaFoldDB" id="A0A9P6NPJ3"/>
<feature type="domain" description="Timeless N-terminal" evidence="7">
    <location>
        <begin position="68"/>
        <end position="357"/>
    </location>
</feature>
<feature type="compositionally biased region" description="Acidic residues" evidence="6">
    <location>
        <begin position="1121"/>
        <end position="1133"/>
    </location>
</feature>
<proteinExistence type="predicted"/>
<keyword evidence="9" id="KW-1185">Reference proteome</keyword>
<organism evidence="8 9">
    <name type="scientific">Cronartium quercuum f. sp. fusiforme G11</name>
    <dbReference type="NCBI Taxonomy" id="708437"/>
    <lineage>
        <taxon>Eukaryota</taxon>
        <taxon>Fungi</taxon>
        <taxon>Dikarya</taxon>
        <taxon>Basidiomycota</taxon>
        <taxon>Pucciniomycotina</taxon>
        <taxon>Pucciniomycetes</taxon>
        <taxon>Pucciniales</taxon>
        <taxon>Coleosporiaceae</taxon>
        <taxon>Cronartium</taxon>
    </lineage>
</organism>
<feature type="region of interest" description="Disordered" evidence="6">
    <location>
        <begin position="974"/>
        <end position="1044"/>
    </location>
</feature>
<sequence>MPPKKAELKVEISKAHQARSEHRKVLEPAILALVSALGGYEEVVVESEEKVGDEGNERAEANSKLQKVYKLGDECLGCLKDLKKWWRLDEENDDRTVARVLFDSQILPNDLIPILTSVDLNDKKDMRVALLCCDLVSALTWPIDIASELKEINELEDEEEKRRLSRIDFSGLIAAQQSYKRDILRSGSLAHIFKLIVPSLQKGKRERTEKDENIISMILHVIRNLVALRDKPPPIGESSLTTNEYQLQSDLIMQMSQFGIFDFLIHLSHGANRFDAFGTWNIIVLDIWHLLFRGIDAEDLIDSESFTNINDQGQTVSTLSTSARKLENLLAEEEREKRRQARKAPTRHSRFGTTISVHTGDRKYNLHRQSDITAPVEQALDSGKKQKRKSIRLKDEFGPSTELTPDAMKVLRKVAIEFVESAFNPFFGSILQDIRMERDKVRETDTIRFMLLFGFFLQYFMLLRDREKQVGIPPESEDGHDFDLIASLIEPSCIRYTLSRIQANVEQKPMPVVEVHAAVNCMIHQLLVIDGLMTSGTASYVEAANLIQDKLYYDETSMEVVTQLLCCFTTQSHRFLDKIVFLASVFLRMLERYSKNADYMFVRKKKPTKKSDLIGKGKSTDGEHEDAEAGLAVADEEQAEFEAMEDRQADTYADHKFEFDKFQARFAREQVLNTLMVYLTGHRDFTSPEQVKRVVRLLYRIAVNAKAESLFFKVSILNTFNTILDDRTSLLRNPAYDDLWKLIDYVLKQFFKAVRQNPLLLVENLFPHRQSKGIEGISKYVNSDSDADSLVLTKPKKKPLKLPAEIVIKPGLTWSQRLGVAVGLLVDHDKSHLIESVKDVLRIASAARTAIVLITDGTADGSRDVELQAWLDEPKEEISDALKAQLSKPSQAALDQFEDHGVNTDDVDFQRSLQRDAELHVLLRLLGWSSAEGEPGHLDWRIPKGRLHTELDVDIKVIDYFLLNPLDHNGKSAAELVKRKRRKRAKRTRRSRRASEELNDEERALDSDSEEEDSSKKREAKKQQEIKTYQSAQFIADSDDEDNPERDARFFEQERLLRERINQGALLGMGVLEADANTISTRKTRPKQARKKNPKRASLSKNQNQEEDEVAGLTATSAADSDMDILEDGEPDEQPGPTRESTIGVSPDEEMDSMEESDAGQRTARTTTTTPLPFSTPSDNEIDKSSKFINKKRTLGSPNPDGEAGSEDEVDELEDTTRPIKSRRVFLLESDEE</sequence>
<dbReference type="GO" id="GO:0006281">
    <property type="term" value="P:DNA repair"/>
    <property type="evidence" value="ECO:0007669"/>
    <property type="project" value="TreeGrafter"/>
</dbReference>
<feature type="compositionally biased region" description="Acidic residues" evidence="6">
    <location>
        <begin position="1147"/>
        <end position="1158"/>
    </location>
</feature>
<evidence type="ECO:0000256" key="3">
    <source>
        <dbReference type="ARBA" id="ARBA00023242"/>
    </source>
</evidence>
<dbReference type="GO" id="GO:0000076">
    <property type="term" value="P:DNA replication checkpoint signaling"/>
    <property type="evidence" value="ECO:0007669"/>
    <property type="project" value="TreeGrafter"/>
</dbReference>
<dbReference type="GO" id="GO:0003677">
    <property type="term" value="F:DNA binding"/>
    <property type="evidence" value="ECO:0007669"/>
    <property type="project" value="TreeGrafter"/>
</dbReference>
<feature type="compositionally biased region" description="Basic residues" evidence="6">
    <location>
        <begin position="978"/>
        <end position="992"/>
    </location>
</feature>
<feature type="region of interest" description="Disordered" evidence="6">
    <location>
        <begin position="1078"/>
        <end position="1233"/>
    </location>
</feature>
<evidence type="ECO:0000256" key="2">
    <source>
        <dbReference type="ARBA" id="ARBA00022880"/>
    </source>
</evidence>
<evidence type="ECO:0000313" key="9">
    <source>
        <dbReference type="Proteomes" id="UP000886653"/>
    </source>
</evidence>
<dbReference type="EMBL" id="MU167216">
    <property type="protein sequence ID" value="KAG0150956.1"/>
    <property type="molecule type" value="Genomic_DNA"/>
</dbReference>
<dbReference type="Pfam" id="PF04821">
    <property type="entry name" value="TIMELESS"/>
    <property type="match status" value="1"/>
</dbReference>
<dbReference type="InterPro" id="IPR006906">
    <property type="entry name" value="Timeless_N"/>
</dbReference>
<reference evidence="8" key="1">
    <citation type="submission" date="2013-11" db="EMBL/GenBank/DDBJ databases">
        <title>Genome sequence of the fusiform rust pathogen reveals effectors for host alternation and coevolution with pine.</title>
        <authorList>
            <consortium name="DOE Joint Genome Institute"/>
            <person name="Smith K."/>
            <person name="Pendleton A."/>
            <person name="Kubisiak T."/>
            <person name="Anderson C."/>
            <person name="Salamov A."/>
            <person name="Aerts A."/>
            <person name="Riley R."/>
            <person name="Clum A."/>
            <person name="Lindquist E."/>
            <person name="Ence D."/>
            <person name="Campbell M."/>
            <person name="Kronenberg Z."/>
            <person name="Feau N."/>
            <person name="Dhillon B."/>
            <person name="Hamelin R."/>
            <person name="Burleigh J."/>
            <person name="Smith J."/>
            <person name="Yandell M."/>
            <person name="Nelson C."/>
            <person name="Grigoriev I."/>
            <person name="Davis J."/>
        </authorList>
    </citation>
    <scope>NUCLEOTIDE SEQUENCE</scope>
    <source>
        <strain evidence="8">G11</strain>
    </source>
</reference>
<keyword evidence="5" id="KW-0175">Coiled coil</keyword>
<name>A0A9P6NPJ3_9BASI</name>
<dbReference type="InterPro" id="IPR044998">
    <property type="entry name" value="Timeless"/>
</dbReference>
<evidence type="ECO:0000259" key="7">
    <source>
        <dbReference type="Pfam" id="PF04821"/>
    </source>
</evidence>
<keyword evidence="4" id="KW-0131">Cell cycle</keyword>
<keyword evidence="3" id="KW-0539">Nucleus</keyword>
<dbReference type="GO" id="GO:0043111">
    <property type="term" value="P:replication fork arrest"/>
    <property type="evidence" value="ECO:0007669"/>
    <property type="project" value="TreeGrafter"/>
</dbReference>
<dbReference type="Proteomes" id="UP000886653">
    <property type="component" value="Unassembled WGS sequence"/>
</dbReference>
<feature type="compositionally biased region" description="Basic and acidic residues" evidence="6">
    <location>
        <begin position="1014"/>
        <end position="1025"/>
    </location>
</feature>
<evidence type="ECO:0000256" key="5">
    <source>
        <dbReference type="SAM" id="Coils"/>
    </source>
</evidence>
<evidence type="ECO:0000256" key="1">
    <source>
        <dbReference type="ARBA" id="ARBA00004123"/>
    </source>
</evidence>
<feature type="compositionally biased region" description="Basic residues" evidence="6">
    <location>
        <begin position="1082"/>
        <end position="1095"/>
    </location>
</feature>
<evidence type="ECO:0000313" key="8">
    <source>
        <dbReference type="EMBL" id="KAG0150956.1"/>
    </source>
</evidence>
<dbReference type="PANTHER" id="PTHR22940:SF4">
    <property type="entry name" value="PROTEIN TIMELESS HOMOLOG"/>
    <property type="match status" value="1"/>
</dbReference>